<keyword evidence="6" id="KW-0498">Mitosis</keyword>
<dbReference type="Gene3D" id="1.10.418.60">
    <property type="entry name" value="Ncd80 complex, Nuf2 subunit"/>
    <property type="match status" value="1"/>
</dbReference>
<comment type="subcellular location">
    <subcellularLocation>
        <location evidence="2">Chromosome</location>
        <location evidence="2">Centromere</location>
    </subcellularLocation>
    <subcellularLocation>
        <location evidence="1">Nucleus</location>
    </subcellularLocation>
</comment>
<proteinExistence type="inferred from homology"/>
<accession>U5H8X4</accession>
<evidence type="ECO:0000256" key="1">
    <source>
        <dbReference type="ARBA" id="ARBA00004123"/>
    </source>
</evidence>
<dbReference type="EMBL" id="AEIJ01000357">
    <property type="status" value="NOT_ANNOTATED_CDS"/>
    <property type="molecule type" value="Genomic_DNA"/>
</dbReference>
<dbReference type="STRING" id="683840.U5H8X4"/>
<reference evidence="14" key="2">
    <citation type="submission" date="2010-11" db="EMBL/GenBank/DDBJ databases">
        <authorList>
            <consortium name="The Broad Institute Genome Sequencing Platform"/>
            <person name="Earl A."/>
            <person name="Ward D."/>
            <person name="Feldgarden M."/>
            <person name="Gevers D."/>
            <person name="Butler R."/>
            <person name="Young S.K."/>
            <person name="Zeng Q."/>
            <person name="Gargeya S."/>
            <person name="Fitzgerald M."/>
            <person name="Haas B."/>
            <person name="Abouelleil A."/>
            <person name="Alvarado L."/>
            <person name="Arachchi H.M."/>
            <person name="Berlin A."/>
            <person name="Brown A."/>
            <person name="Chapman S.B."/>
            <person name="Chen Z."/>
            <person name="Dunbar C."/>
            <person name="Freedman E."/>
            <person name="Gearin G."/>
            <person name="Gellesch M."/>
            <person name="Goldberg J."/>
            <person name="Griggs A."/>
            <person name="Gujja S."/>
            <person name="Heilman E."/>
            <person name="Heiman D."/>
            <person name="Howarth C."/>
            <person name="Larson L."/>
            <person name="Lui A."/>
            <person name="MacDonald P.J.P."/>
            <person name="Mehta T."/>
            <person name="Montmayeur A."/>
            <person name="Murphy C."/>
            <person name="Neiman D."/>
            <person name="Pearson M."/>
            <person name="Priest M."/>
            <person name="Roberts A."/>
            <person name="Saif S."/>
            <person name="Shea T."/>
            <person name="Shenoy N."/>
            <person name="Sisk P."/>
            <person name="Stolte C."/>
            <person name="Sykes S."/>
            <person name="White J."/>
            <person name="Yandava C."/>
            <person name="Wortman J."/>
            <person name="Nusbaum C."/>
            <person name="Birren B."/>
        </authorList>
    </citation>
    <scope>NUCLEOTIDE SEQUENCE</scope>
    <source>
        <strain evidence="14">P1A1 Lamole</strain>
    </source>
</reference>
<feature type="coiled-coil region" evidence="11">
    <location>
        <begin position="318"/>
        <end position="384"/>
    </location>
</feature>
<evidence type="ECO:0000259" key="12">
    <source>
        <dbReference type="Pfam" id="PF03800"/>
    </source>
</evidence>
<dbReference type="GO" id="GO:0005634">
    <property type="term" value="C:nucleus"/>
    <property type="evidence" value="ECO:0007669"/>
    <property type="project" value="UniProtKB-SubCell"/>
</dbReference>
<evidence type="ECO:0000256" key="9">
    <source>
        <dbReference type="ARBA" id="ARBA00023306"/>
    </source>
</evidence>
<comment type="similarity">
    <text evidence="3">Belongs to the NUF2 family.</text>
</comment>
<reference evidence="16" key="1">
    <citation type="submission" date="2010-11" db="EMBL/GenBank/DDBJ databases">
        <title>The genome sequence of Microbotryum violaceum strain p1A1 Lamole.</title>
        <authorList>
            <person name="Cuomo C."/>
            <person name="Perlin M."/>
            <person name="Young S.K."/>
            <person name="Zeng Q."/>
            <person name="Gargeya S."/>
            <person name="Alvarado L."/>
            <person name="Berlin A."/>
            <person name="Chapman S.B."/>
            <person name="Chen Z."/>
            <person name="Freedman E."/>
            <person name="Gellesch M."/>
            <person name="Goldberg J."/>
            <person name="Griggs A."/>
            <person name="Gujja S."/>
            <person name="Heilman E."/>
            <person name="Heiman D."/>
            <person name="Howarth C."/>
            <person name="Mehta T."/>
            <person name="Neiman D."/>
            <person name="Pearson M."/>
            <person name="Roberts A."/>
            <person name="Saif S."/>
            <person name="Shea T."/>
            <person name="Shenoy N."/>
            <person name="Sisk P."/>
            <person name="Stolte C."/>
            <person name="Sykes S."/>
            <person name="White J."/>
            <person name="Yandava C."/>
            <person name="Haas B."/>
            <person name="Nusbaum C."/>
            <person name="Birren B."/>
        </authorList>
    </citation>
    <scope>NUCLEOTIDE SEQUENCE [LARGE SCALE GENOMIC DNA]</scope>
    <source>
        <strain evidence="16">p1A1 Lamole</strain>
    </source>
</reference>
<dbReference type="GO" id="GO:0031262">
    <property type="term" value="C:Ndc80 complex"/>
    <property type="evidence" value="ECO:0007669"/>
    <property type="project" value="InterPro"/>
</dbReference>
<evidence type="ECO:0000256" key="4">
    <source>
        <dbReference type="ARBA" id="ARBA00022454"/>
    </source>
</evidence>
<evidence type="ECO:0000259" key="13">
    <source>
        <dbReference type="Pfam" id="PF18595"/>
    </source>
</evidence>
<reference evidence="14 16" key="3">
    <citation type="journal article" date="2015" name="BMC Genomics">
        <title>Sex and parasites: genomic and transcriptomic analysis of Microbotryum lychnidis-dioicae, the biotrophic and plant-castrating anther smut fungus.</title>
        <authorList>
            <person name="Perlin M.H."/>
            <person name="Amselem J."/>
            <person name="Fontanillas E."/>
            <person name="Toh S.S."/>
            <person name="Chen Z."/>
            <person name="Goldberg J."/>
            <person name="Duplessis S."/>
            <person name="Henrissat B."/>
            <person name="Young S."/>
            <person name="Zeng Q."/>
            <person name="Aguileta G."/>
            <person name="Petit E."/>
            <person name="Badouin H."/>
            <person name="Andrews J."/>
            <person name="Razeeq D."/>
            <person name="Gabaldon T."/>
            <person name="Quesneville H."/>
            <person name="Giraud T."/>
            <person name="Hood M.E."/>
            <person name="Schultz D.J."/>
            <person name="Cuomo C.A."/>
        </authorList>
    </citation>
    <scope>NUCLEOTIDE SEQUENCE [LARGE SCALE GENOMIC DNA]</scope>
    <source>
        <strain evidence="14">P1A1 Lamole</strain>
        <strain evidence="16">p1A1 Lamole</strain>
    </source>
</reference>
<dbReference type="GO" id="GO:0051301">
    <property type="term" value="P:cell division"/>
    <property type="evidence" value="ECO:0007669"/>
    <property type="project" value="UniProtKB-KW"/>
</dbReference>
<dbReference type="EMBL" id="GL541678">
    <property type="protein sequence ID" value="KDE05987.1"/>
    <property type="molecule type" value="Genomic_DNA"/>
</dbReference>
<dbReference type="PANTHER" id="PTHR48441">
    <property type="match status" value="1"/>
</dbReference>
<evidence type="ECO:0000313" key="16">
    <source>
        <dbReference type="Proteomes" id="UP000017200"/>
    </source>
</evidence>
<dbReference type="EnsemblFungi" id="MVLG_03672T0">
    <property type="protein sequence ID" value="MVLG_03672T0"/>
    <property type="gene ID" value="MVLG_03672"/>
</dbReference>
<keyword evidence="4" id="KW-0158">Chromosome</keyword>
<keyword evidence="7 11" id="KW-0175">Coiled coil</keyword>
<sequence length="455" mass="52613">MAPPIPLPGALFPILSAEDVILGCQAIELHLSEADLRQPSSLLVEKIWDRWSDRLLGYTSETSNRVALDQLDKMDYPEIYESAMKSRMFFRMVQQLTDAAQIERFSLSDVANPQSGRLIDALSGIINFWYFEEEQAEDILQPLIEEQKIMREQEMELETRSNELRLKIEQERAKRLENEPKVTQAKLEIARRQQDLQAQQREGHRLEAQMKEKKAAVIGLANHLMELSKEQTRLHSKVNRLQSQIVRSPERLRQSVVSLREDLDRVVGELRATEAKAHQLSGKISSLQKYKADLESCNTIARDLASDVAKMLDGQQRLAKLEEEWSKAEAAREGYEETSRNSERRLEFLRDNCSKFDEKTQYKREAGKTKKKRLEEEWSNLKQERVDFDMRTAEVNRRAVEIEATIKSIHNETYAVLDKSEALYREMVDSVGLYSLQVNKAIDAMHTACATRMVL</sequence>
<keyword evidence="5" id="KW-0132">Cell division</keyword>
<dbReference type="InParanoid" id="U5H8X4"/>
<name>U5H8X4_USTV1</name>
<evidence type="ECO:0000256" key="7">
    <source>
        <dbReference type="ARBA" id="ARBA00023054"/>
    </source>
</evidence>
<gene>
    <name evidence="14" type="ORF">MVLG_03672</name>
</gene>
<keyword evidence="16" id="KW-1185">Reference proteome</keyword>
<evidence type="ECO:0000256" key="3">
    <source>
        <dbReference type="ARBA" id="ARBA00005498"/>
    </source>
</evidence>
<dbReference type="InterPro" id="IPR041112">
    <property type="entry name" value="Nuf2_DHR10-like"/>
</dbReference>
<protein>
    <submittedName>
        <fullName evidence="14 15">Uncharacterized protein</fullName>
    </submittedName>
</protein>
<evidence type="ECO:0000256" key="10">
    <source>
        <dbReference type="ARBA" id="ARBA00023328"/>
    </source>
</evidence>
<evidence type="ECO:0000256" key="11">
    <source>
        <dbReference type="SAM" id="Coils"/>
    </source>
</evidence>
<evidence type="ECO:0000313" key="15">
    <source>
        <dbReference type="EnsemblFungi" id="MVLG_03672T0"/>
    </source>
</evidence>
<evidence type="ECO:0000256" key="2">
    <source>
        <dbReference type="ARBA" id="ARBA00004584"/>
    </source>
</evidence>
<reference evidence="15" key="4">
    <citation type="submission" date="2015-06" db="UniProtKB">
        <authorList>
            <consortium name="EnsemblFungi"/>
        </authorList>
    </citation>
    <scope>IDENTIFICATION</scope>
</reference>
<evidence type="ECO:0000256" key="8">
    <source>
        <dbReference type="ARBA" id="ARBA00023242"/>
    </source>
</evidence>
<dbReference type="OrthoDB" id="8194677at2759"/>
<evidence type="ECO:0000313" key="14">
    <source>
        <dbReference type="EMBL" id="KDE05987.1"/>
    </source>
</evidence>
<dbReference type="Pfam" id="PF03800">
    <property type="entry name" value="Nuf2"/>
    <property type="match status" value="1"/>
</dbReference>
<dbReference type="HOGENOM" id="CLU_025461_1_1_1"/>
<dbReference type="InterPro" id="IPR038275">
    <property type="entry name" value="Nuf2_N_sf"/>
</dbReference>
<feature type="domain" description="Kinetochore protein Nuf2 N-terminal" evidence="12">
    <location>
        <begin position="11"/>
        <end position="142"/>
    </location>
</feature>
<feature type="coiled-coil region" evidence="11">
    <location>
        <begin position="154"/>
        <end position="244"/>
    </location>
</feature>
<evidence type="ECO:0000256" key="5">
    <source>
        <dbReference type="ARBA" id="ARBA00022618"/>
    </source>
</evidence>
<dbReference type="AlphaFoldDB" id="U5H8X4"/>
<feature type="domain" description="Nuf2 DHR10-like" evidence="13">
    <location>
        <begin position="263"/>
        <end position="376"/>
    </location>
</feature>
<dbReference type="Pfam" id="PF18595">
    <property type="entry name" value="Nuf2_DHR10-like"/>
    <property type="match status" value="1"/>
</dbReference>
<dbReference type="Proteomes" id="UP000017200">
    <property type="component" value="Unassembled WGS sequence"/>
</dbReference>
<keyword evidence="10" id="KW-0137">Centromere</keyword>
<keyword evidence="9" id="KW-0131">Cell cycle</keyword>
<evidence type="ECO:0000256" key="6">
    <source>
        <dbReference type="ARBA" id="ARBA00022776"/>
    </source>
</evidence>
<dbReference type="InterPro" id="IPR005549">
    <property type="entry name" value="Kinetochore_Nuf2_N"/>
</dbReference>
<keyword evidence="8" id="KW-0539">Nucleus</keyword>
<dbReference type="PANTHER" id="PTHR48441:SF1">
    <property type="entry name" value="NT-3"/>
    <property type="match status" value="1"/>
</dbReference>
<organism evidence="14">
    <name type="scientific">Microbotryum lychnidis-dioicae (strain p1A1 Lamole / MvSl-1064)</name>
    <name type="common">Anther smut fungus</name>
    <dbReference type="NCBI Taxonomy" id="683840"/>
    <lineage>
        <taxon>Eukaryota</taxon>
        <taxon>Fungi</taxon>
        <taxon>Dikarya</taxon>
        <taxon>Basidiomycota</taxon>
        <taxon>Pucciniomycotina</taxon>
        <taxon>Microbotryomycetes</taxon>
        <taxon>Microbotryales</taxon>
        <taxon>Microbotryaceae</taxon>
        <taxon>Microbotryum</taxon>
    </lineage>
</organism>
<dbReference type="FunCoup" id="U5H8X4">
    <property type="interactions" value="67"/>
</dbReference>
<dbReference type="OMA" id="TKIIEWD"/>